<dbReference type="NCBIfam" id="TIGR03901">
    <property type="entry name" value="MYXO-CTERM"/>
    <property type="match status" value="1"/>
</dbReference>
<sequence>MENGSQASAFVDNVSLVAVPEPSSAALLGLGGAALLMRRRKSF</sequence>
<feature type="domain" description="Ice-binding protein C-terminal" evidence="2">
    <location>
        <begin position="18"/>
        <end position="40"/>
    </location>
</feature>
<name>A0A851G9B6_9BACT</name>
<protein>
    <submittedName>
        <fullName evidence="3">PEP-CTERM sorting domain-containing protein</fullName>
    </submittedName>
</protein>
<evidence type="ECO:0000313" key="4">
    <source>
        <dbReference type="Proteomes" id="UP000557872"/>
    </source>
</evidence>
<keyword evidence="1" id="KW-0472">Membrane</keyword>
<comment type="caution">
    <text evidence="3">The sequence shown here is derived from an EMBL/GenBank/DDBJ whole genome shotgun (WGS) entry which is preliminary data.</text>
</comment>
<dbReference type="InterPro" id="IPR017756">
    <property type="entry name" value="TM_Gly-Cys-Arg_CS"/>
</dbReference>
<keyword evidence="4" id="KW-1185">Reference proteome</keyword>
<dbReference type="NCBIfam" id="TIGR02595">
    <property type="entry name" value="PEP_CTERM"/>
    <property type="match status" value="1"/>
</dbReference>
<dbReference type="InterPro" id="IPR024038">
    <property type="entry name" value="MYXO-CTERM"/>
</dbReference>
<dbReference type="EMBL" id="JACBAZ010000001">
    <property type="protein sequence ID" value="NWK54203.1"/>
    <property type="molecule type" value="Genomic_DNA"/>
</dbReference>
<keyword evidence="1" id="KW-0812">Transmembrane</keyword>
<gene>
    <name evidence="3" type="ORF">HW115_01160</name>
</gene>
<keyword evidence="1" id="KW-1133">Transmembrane helix</keyword>
<proteinExistence type="predicted"/>
<dbReference type="AlphaFoldDB" id="A0A851G9B6"/>
<dbReference type="NCBIfam" id="TIGR03382">
    <property type="entry name" value="GC_trans_RRR"/>
    <property type="match status" value="1"/>
</dbReference>
<dbReference type="Proteomes" id="UP000557872">
    <property type="component" value="Unassembled WGS sequence"/>
</dbReference>
<evidence type="ECO:0000256" key="1">
    <source>
        <dbReference type="SAM" id="Phobius"/>
    </source>
</evidence>
<dbReference type="Pfam" id="PF07589">
    <property type="entry name" value="PEP-CTERM"/>
    <property type="match status" value="1"/>
</dbReference>
<organism evidence="3 4">
    <name type="scientific">Oceaniferula marina</name>
    <dbReference type="NCBI Taxonomy" id="2748318"/>
    <lineage>
        <taxon>Bacteria</taxon>
        <taxon>Pseudomonadati</taxon>
        <taxon>Verrucomicrobiota</taxon>
        <taxon>Verrucomicrobiia</taxon>
        <taxon>Verrucomicrobiales</taxon>
        <taxon>Verrucomicrobiaceae</taxon>
        <taxon>Oceaniferula</taxon>
    </lineage>
</organism>
<reference evidence="3 4" key="1">
    <citation type="submission" date="2020-07" db="EMBL/GenBank/DDBJ databases">
        <title>Roseicoccus Jingziensis gen. nov., sp. nov., isolated from coastal seawater.</title>
        <authorList>
            <person name="Feng X."/>
        </authorList>
    </citation>
    <scope>NUCLEOTIDE SEQUENCE [LARGE SCALE GENOMIC DNA]</scope>
    <source>
        <strain evidence="3 4">N1E253</strain>
    </source>
</reference>
<feature type="transmembrane region" description="Helical" evidence="1">
    <location>
        <begin position="14"/>
        <end position="37"/>
    </location>
</feature>
<accession>A0A851G9B6</accession>
<evidence type="ECO:0000313" key="3">
    <source>
        <dbReference type="EMBL" id="NWK54203.1"/>
    </source>
</evidence>
<evidence type="ECO:0000259" key="2">
    <source>
        <dbReference type="Pfam" id="PF07589"/>
    </source>
</evidence>
<dbReference type="InterPro" id="IPR013424">
    <property type="entry name" value="Ice-binding_C"/>
</dbReference>